<dbReference type="GO" id="GO:0000271">
    <property type="term" value="P:polysaccharide biosynthetic process"/>
    <property type="evidence" value="ECO:0007669"/>
    <property type="project" value="UniProtKB-KW"/>
</dbReference>
<evidence type="ECO:0000256" key="3">
    <source>
        <dbReference type="SAM" id="Phobius"/>
    </source>
</evidence>
<dbReference type="Proteomes" id="UP000202485">
    <property type="component" value="Unassembled WGS sequence"/>
</dbReference>
<dbReference type="Pfam" id="PF02397">
    <property type="entry name" value="Bac_transf"/>
    <property type="match status" value="1"/>
</dbReference>
<feature type="transmembrane region" description="Helical" evidence="3">
    <location>
        <begin position="6"/>
        <end position="32"/>
    </location>
</feature>
<evidence type="ECO:0000259" key="4">
    <source>
        <dbReference type="Pfam" id="PF02397"/>
    </source>
</evidence>
<dbReference type="RefSeq" id="WP_217897891.1">
    <property type="nucleotide sequence ID" value="NZ_FXYG01000002.1"/>
</dbReference>
<dbReference type="PANTHER" id="PTHR30576:SF8">
    <property type="entry name" value="UNDECAPRENYL-PHOSPHATE GALACTOSE PHOSPHOTRANSFERASE"/>
    <property type="match status" value="1"/>
</dbReference>
<evidence type="ECO:0000256" key="2">
    <source>
        <dbReference type="ARBA" id="ARBA00023169"/>
    </source>
</evidence>
<keyword evidence="3" id="KW-0472">Membrane</keyword>
<name>A0A238KDK5_9RHOB</name>
<dbReference type="EC" id="2.-.-.-" evidence="5"/>
<reference evidence="6" key="1">
    <citation type="submission" date="2017-05" db="EMBL/GenBank/DDBJ databases">
        <authorList>
            <person name="Rodrigo-Torres L."/>
            <person name="Arahal R. D."/>
            <person name="Lucena T."/>
        </authorList>
    </citation>
    <scope>NUCLEOTIDE SEQUENCE [LARGE SCALE GENOMIC DNA]</scope>
    <source>
        <strain evidence="6">CECT 8715</strain>
    </source>
</reference>
<protein>
    <submittedName>
        <fullName evidence="5">Putative sugar transferase EpsL</fullName>
        <ecNumber evidence="5">2.-.-.-</ecNumber>
    </submittedName>
</protein>
<keyword evidence="6" id="KW-1185">Reference proteome</keyword>
<evidence type="ECO:0000256" key="1">
    <source>
        <dbReference type="ARBA" id="ARBA00006464"/>
    </source>
</evidence>
<accession>A0A238KDK5</accession>
<dbReference type="PROSITE" id="PS51257">
    <property type="entry name" value="PROKAR_LIPOPROTEIN"/>
    <property type="match status" value="1"/>
</dbReference>
<dbReference type="InterPro" id="IPR003362">
    <property type="entry name" value="Bact_transf"/>
</dbReference>
<keyword evidence="3" id="KW-1133">Transmembrane helix</keyword>
<dbReference type="AlphaFoldDB" id="A0A238KDK5"/>
<keyword evidence="5" id="KW-0808">Transferase</keyword>
<proteinExistence type="inferred from homology"/>
<dbReference type="EMBL" id="FXYG01000002">
    <property type="protein sequence ID" value="SMX40524.1"/>
    <property type="molecule type" value="Genomic_DNA"/>
</dbReference>
<evidence type="ECO:0000313" key="5">
    <source>
        <dbReference type="EMBL" id="SMX40524.1"/>
    </source>
</evidence>
<gene>
    <name evidence="5" type="primary">epsL_1</name>
    <name evidence="5" type="ORF">RUA8715_01699</name>
</gene>
<comment type="similarity">
    <text evidence="1">Belongs to the bacterial sugar transferase family.</text>
</comment>
<evidence type="ECO:0000313" key="6">
    <source>
        <dbReference type="Proteomes" id="UP000202485"/>
    </source>
</evidence>
<feature type="domain" description="Bacterial sugar transferase" evidence="4">
    <location>
        <begin position="3"/>
        <end position="176"/>
    </location>
</feature>
<keyword evidence="2" id="KW-0270">Exopolysaccharide synthesis</keyword>
<keyword evidence="3" id="KW-0812">Transmembrane</keyword>
<dbReference type="GO" id="GO:0016780">
    <property type="term" value="F:phosphotransferase activity, for other substituted phosphate groups"/>
    <property type="evidence" value="ECO:0007669"/>
    <property type="project" value="TreeGrafter"/>
</dbReference>
<dbReference type="PANTHER" id="PTHR30576">
    <property type="entry name" value="COLANIC BIOSYNTHESIS UDP-GLUCOSE LIPID CARRIER TRANSFERASE"/>
    <property type="match status" value="1"/>
</dbReference>
<sequence length="208" mass="23331">MNRLLEILICLLLGLLALPFFVIACVVVFLSIGRPLMFSQIRAGRQGRNFRLYKLRSMKETRAADGSLHPDADRQTRATAIIRRLRLDEIPQLVLILQNKMALVGPRPLLPETIEDFGPAGQYRCSVRPGLTGWAQVSGNTNLSNSEKLSLDLWYVAHRSLALDLQILGETVGAALHNEPRRDDRIEAARKWMDSNGSLAQDMQEMNA</sequence>
<organism evidence="5 6">
    <name type="scientific">Ruegeria arenilitoris</name>
    <dbReference type="NCBI Taxonomy" id="1173585"/>
    <lineage>
        <taxon>Bacteria</taxon>
        <taxon>Pseudomonadati</taxon>
        <taxon>Pseudomonadota</taxon>
        <taxon>Alphaproteobacteria</taxon>
        <taxon>Rhodobacterales</taxon>
        <taxon>Roseobacteraceae</taxon>
        <taxon>Ruegeria</taxon>
    </lineage>
</organism>